<keyword evidence="3" id="KW-1185">Reference proteome</keyword>
<feature type="coiled-coil region" evidence="1">
    <location>
        <begin position="98"/>
        <end position="152"/>
    </location>
</feature>
<dbReference type="Proteomes" id="UP000095282">
    <property type="component" value="Unplaced"/>
</dbReference>
<name>A0A1I7SYB4_9PELO</name>
<dbReference type="AlphaFoldDB" id="A0A1I7SYB4"/>
<feature type="region of interest" description="Disordered" evidence="2">
    <location>
        <begin position="1"/>
        <end position="21"/>
    </location>
</feature>
<proteinExistence type="predicted"/>
<evidence type="ECO:0000313" key="4">
    <source>
        <dbReference type="WBParaSite" id="Csp11.Scaffold290.g755.t1"/>
    </source>
</evidence>
<dbReference type="WBParaSite" id="Csp11.Scaffold290.g755.t1">
    <property type="protein sequence ID" value="Csp11.Scaffold290.g755.t1"/>
    <property type="gene ID" value="Csp11.Scaffold290.g755"/>
</dbReference>
<sequence>MALTPIKNSTMLVDSDSSTPSPISSYLEQINDIFEKEGKISQENWNQIIEDCMVNDVQDSLNNFVIANQKAKSAMEKFGKSRVEKSEKSANQQIRDCRVKQLEALKKKVSELEKLEKELKQMNMEFAIAKCNSEHKQKIEILQNQIEEENKLHELNILKIELDRKSM</sequence>
<evidence type="ECO:0000313" key="3">
    <source>
        <dbReference type="Proteomes" id="UP000095282"/>
    </source>
</evidence>
<accession>A0A1I7SYB4</accession>
<evidence type="ECO:0000256" key="1">
    <source>
        <dbReference type="SAM" id="Coils"/>
    </source>
</evidence>
<reference evidence="4" key="1">
    <citation type="submission" date="2016-11" db="UniProtKB">
        <authorList>
            <consortium name="WormBaseParasite"/>
        </authorList>
    </citation>
    <scope>IDENTIFICATION</scope>
</reference>
<organism evidence="3 4">
    <name type="scientific">Caenorhabditis tropicalis</name>
    <dbReference type="NCBI Taxonomy" id="1561998"/>
    <lineage>
        <taxon>Eukaryota</taxon>
        <taxon>Metazoa</taxon>
        <taxon>Ecdysozoa</taxon>
        <taxon>Nematoda</taxon>
        <taxon>Chromadorea</taxon>
        <taxon>Rhabditida</taxon>
        <taxon>Rhabditina</taxon>
        <taxon>Rhabditomorpha</taxon>
        <taxon>Rhabditoidea</taxon>
        <taxon>Rhabditidae</taxon>
        <taxon>Peloderinae</taxon>
        <taxon>Caenorhabditis</taxon>
    </lineage>
</organism>
<evidence type="ECO:0000256" key="2">
    <source>
        <dbReference type="SAM" id="MobiDB-lite"/>
    </source>
</evidence>
<feature type="compositionally biased region" description="Polar residues" evidence="2">
    <location>
        <begin position="1"/>
        <end position="12"/>
    </location>
</feature>
<keyword evidence="1" id="KW-0175">Coiled coil</keyword>
<protein>
    <submittedName>
        <fullName evidence="4">Uncharacterized protein</fullName>
    </submittedName>
</protein>